<evidence type="ECO:0000256" key="2">
    <source>
        <dbReference type="SAM" id="SignalP"/>
    </source>
</evidence>
<keyword evidence="1" id="KW-0472">Membrane</keyword>
<comment type="caution">
    <text evidence="3">The sequence shown here is derived from an EMBL/GenBank/DDBJ whole genome shotgun (WGS) entry which is preliminary data.</text>
</comment>
<protein>
    <submittedName>
        <fullName evidence="3">PEP-CTERM sorting domain-containing protein</fullName>
    </submittedName>
</protein>
<sequence length="184" mass="19491">MIKEGRSIAVALTVTLSAIASNAQVVARGDGTFEDVVNGLIWTNGNISARTTKTYSEASGWAAALNLAGISSWELPTKDQFALLYATQGSNQSGGMIRPPLTIGGNYYWTRDVGVLAGPNSSVHAHYAFAPNAYPASASFKVFADTTAMSFWAVAAVPEPTTFTFMLVGVVGLILFKRYRKAGS</sequence>
<feature type="chain" id="PRO_5047110031" evidence="2">
    <location>
        <begin position="24"/>
        <end position="184"/>
    </location>
</feature>
<evidence type="ECO:0000313" key="3">
    <source>
        <dbReference type="EMBL" id="MFG6468005.1"/>
    </source>
</evidence>
<reference evidence="3 4" key="1">
    <citation type="submission" date="2024-08" db="EMBL/GenBank/DDBJ databases">
        <authorList>
            <person name="Lu H."/>
        </authorList>
    </citation>
    <scope>NUCLEOTIDE SEQUENCE [LARGE SCALE GENOMIC DNA]</scope>
    <source>
        <strain evidence="3 4">BYS87W</strain>
    </source>
</reference>
<gene>
    <name evidence="3" type="ORF">ACG01O_15370</name>
</gene>
<proteinExistence type="predicted"/>
<feature type="signal peptide" evidence="2">
    <location>
        <begin position="1"/>
        <end position="23"/>
    </location>
</feature>
<name>A0ABW7H1E9_9BURK</name>
<evidence type="ECO:0000256" key="1">
    <source>
        <dbReference type="SAM" id="Phobius"/>
    </source>
</evidence>
<dbReference type="Proteomes" id="UP001606303">
    <property type="component" value="Unassembled WGS sequence"/>
</dbReference>
<feature type="transmembrane region" description="Helical" evidence="1">
    <location>
        <begin position="151"/>
        <end position="176"/>
    </location>
</feature>
<keyword evidence="1" id="KW-1133">Transmembrane helix</keyword>
<keyword evidence="1" id="KW-0812">Transmembrane</keyword>
<keyword evidence="2" id="KW-0732">Signal</keyword>
<accession>A0ABW7H1E9</accession>
<keyword evidence="4" id="KW-1185">Reference proteome</keyword>
<organism evidence="3 4">
    <name type="scientific">Pelomonas baiyunensis</name>
    <dbReference type="NCBI Taxonomy" id="3299026"/>
    <lineage>
        <taxon>Bacteria</taxon>
        <taxon>Pseudomonadati</taxon>
        <taxon>Pseudomonadota</taxon>
        <taxon>Betaproteobacteria</taxon>
        <taxon>Burkholderiales</taxon>
        <taxon>Sphaerotilaceae</taxon>
        <taxon>Roseateles</taxon>
    </lineage>
</organism>
<evidence type="ECO:0000313" key="4">
    <source>
        <dbReference type="Proteomes" id="UP001606303"/>
    </source>
</evidence>
<dbReference type="EMBL" id="JBIGIB010000004">
    <property type="protein sequence ID" value="MFG6468005.1"/>
    <property type="molecule type" value="Genomic_DNA"/>
</dbReference>
<dbReference type="RefSeq" id="WP_394385876.1">
    <property type="nucleotide sequence ID" value="NZ_JBIGIB010000004.1"/>
</dbReference>